<name>A0A8K0W4J1_9PLEO</name>
<organism evidence="5 6">
    <name type="scientific">Paraphoma chrysanthemicola</name>
    <dbReference type="NCBI Taxonomy" id="798071"/>
    <lineage>
        <taxon>Eukaryota</taxon>
        <taxon>Fungi</taxon>
        <taxon>Dikarya</taxon>
        <taxon>Ascomycota</taxon>
        <taxon>Pezizomycotina</taxon>
        <taxon>Dothideomycetes</taxon>
        <taxon>Pleosporomycetidae</taxon>
        <taxon>Pleosporales</taxon>
        <taxon>Pleosporineae</taxon>
        <taxon>Phaeosphaeriaceae</taxon>
        <taxon>Paraphoma</taxon>
    </lineage>
</organism>
<evidence type="ECO:0000313" key="6">
    <source>
        <dbReference type="Proteomes" id="UP000813461"/>
    </source>
</evidence>
<dbReference type="InterPro" id="IPR036188">
    <property type="entry name" value="FAD/NAD-bd_sf"/>
</dbReference>
<proteinExistence type="predicted"/>
<keyword evidence="1" id="KW-0285">Flavoprotein</keyword>
<comment type="caution">
    <text evidence="5">The sequence shown here is derived from an EMBL/GenBank/DDBJ whole genome shotgun (WGS) entry which is preliminary data.</text>
</comment>
<dbReference type="PANTHER" id="PTHR43004:SF21">
    <property type="entry name" value="FAD-BINDING DOMAIN-CONTAINING PROTEIN-RELATED"/>
    <property type="match status" value="1"/>
</dbReference>
<evidence type="ECO:0000259" key="4">
    <source>
        <dbReference type="Pfam" id="PF01494"/>
    </source>
</evidence>
<dbReference type="PANTHER" id="PTHR43004">
    <property type="entry name" value="TRK SYSTEM POTASSIUM UPTAKE PROTEIN"/>
    <property type="match status" value="1"/>
</dbReference>
<dbReference type="SUPFAM" id="SSF51905">
    <property type="entry name" value="FAD/NAD(P)-binding domain"/>
    <property type="match status" value="1"/>
</dbReference>
<evidence type="ECO:0000256" key="2">
    <source>
        <dbReference type="ARBA" id="ARBA00022827"/>
    </source>
</evidence>
<dbReference type="AlphaFoldDB" id="A0A8K0W4J1"/>
<gene>
    <name evidence="5" type="ORF">FB567DRAFT_15341</name>
</gene>
<sequence length="603" mass="67074">MRTISPEAPVLVAGGGPAGLLLSLQLAKHGIKSILVERNDDTTKWPKMDITNCRSMELFNRLGISEGLRSIGVPDNYSFDVIFSTGLQEDGEKIAQWDLPSPRQWRERIRQQNDGTMPREPYQRCSQAIFEAWLKKHIQKQPLIEAHFGVKFESLEESEDGVVSHVVDVATSEKHIIRSQYVAGCDGAGSRVRKSIGIDLIGGPVPGGMFLVHFKSRDLTKLQRHGQFWHIFFSSGGVIISQDEADTWTTHLLVPLGVKAEDLDAKKAVYEVLGGSLGPYPIEIDEILVNSVWRPNICVAEKYASSHQRVFLAGDAAHQNIPTGGYGMNTAVGDSFDLGWKLAAALKGHGGKHLLASYETERKPVAVRNIERSGLHHSVHQTYWDWIRADPQTIITASADAEELKEKIKEHVTTYDGENRDHGIEMDYRYNHSPVIVNDKESEEPPWSPREYHPSTWPGARAPHVFLADGETSIFDLFGRDFTIVDFSEDGEGSALFSEAAKRLRVPLKRVHLPSETHVRKVWGRDVVLIRPDDHVAWRSAAGQKVTTTDAVRILEVATGLHASKVSSDAEGDTWSKVQTSGFTGTVGNEDQNSVKMRAEFQT</sequence>
<dbReference type="Pfam" id="PF01494">
    <property type="entry name" value="FAD_binding_3"/>
    <property type="match status" value="1"/>
</dbReference>
<dbReference type="NCBIfam" id="NF004780">
    <property type="entry name" value="PRK06126.1"/>
    <property type="match status" value="1"/>
</dbReference>
<feature type="domain" description="FAD-binding" evidence="4">
    <location>
        <begin position="7"/>
        <end position="372"/>
    </location>
</feature>
<dbReference type="Gene3D" id="3.50.50.60">
    <property type="entry name" value="FAD/NAD(P)-binding domain"/>
    <property type="match status" value="1"/>
</dbReference>
<dbReference type="Pfam" id="PF21274">
    <property type="entry name" value="Rng_hyd_C"/>
    <property type="match status" value="1"/>
</dbReference>
<evidence type="ECO:0000256" key="3">
    <source>
        <dbReference type="ARBA" id="ARBA00023002"/>
    </source>
</evidence>
<evidence type="ECO:0000313" key="5">
    <source>
        <dbReference type="EMBL" id="KAH7094884.1"/>
    </source>
</evidence>
<accession>A0A8K0W4J1</accession>
<reference evidence="5" key="1">
    <citation type="journal article" date="2021" name="Nat. Commun.">
        <title>Genetic determinants of endophytism in the Arabidopsis root mycobiome.</title>
        <authorList>
            <person name="Mesny F."/>
            <person name="Miyauchi S."/>
            <person name="Thiergart T."/>
            <person name="Pickel B."/>
            <person name="Atanasova L."/>
            <person name="Karlsson M."/>
            <person name="Huettel B."/>
            <person name="Barry K.W."/>
            <person name="Haridas S."/>
            <person name="Chen C."/>
            <person name="Bauer D."/>
            <person name="Andreopoulos W."/>
            <person name="Pangilinan J."/>
            <person name="LaButti K."/>
            <person name="Riley R."/>
            <person name="Lipzen A."/>
            <person name="Clum A."/>
            <person name="Drula E."/>
            <person name="Henrissat B."/>
            <person name="Kohler A."/>
            <person name="Grigoriev I.V."/>
            <person name="Martin F.M."/>
            <person name="Hacquard S."/>
        </authorList>
    </citation>
    <scope>NUCLEOTIDE SEQUENCE</scope>
    <source>
        <strain evidence="5">MPI-SDFR-AT-0120</strain>
    </source>
</reference>
<dbReference type="InterPro" id="IPR002938">
    <property type="entry name" value="FAD-bd"/>
</dbReference>
<dbReference type="Gene3D" id="3.30.9.10">
    <property type="entry name" value="D-Amino Acid Oxidase, subunit A, domain 2"/>
    <property type="match status" value="1"/>
</dbReference>
<keyword evidence="3" id="KW-0560">Oxidoreductase</keyword>
<evidence type="ECO:0000256" key="1">
    <source>
        <dbReference type="ARBA" id="ARBA00022630"/>
    </source>
</evidence>
<dbReference type="GO" id="GO:0016709">
    <property type="term" value="F:oxidoreductase activity, acting on paired donors, with incorporation or reduction of molecular oxygen, NAD(P)H as one donor, and incorporation of one atom of oxygen"/>
    <property type="evidence" value="ECO:0007669"/>
    <property type="project" value="UniProtKB-ARBA"/>
</dbReference>
<dbReference type="EMBL" id="JAGMVJ010000001">
    <property type="protein sequence ID" value="KAH7094884.1"/>
    <property type="molecule type" value="Genomic_DNA"/>
</dbReference>
<keyword evidence="2" id="KW-0274">FAD</keyword>
<keyword evidence="6" id="KW-1185">Reference proteome</keyword>
<dbReference type="InterPro" id="IPR050641">
    <property type="entry name" value="RIFMO-like"/>
</dbReference>
<dbReference type="GO" id="GO:0071949">
    <property type="term" value="F:FAD binding"/>
    <property type="evidence" value="ECO:0007669"/>
    <property type="project" value="InterPro"/>
</dbReference>
<dbReference type="Gene3D" id="3.40.30.120">
    <property type="match status" value="1"/>
</dbReference>
<protein>
    <submittedName>
        <fullName evidence="5">FAD binding domain-containing protein</fullName>
    </submittedName>
</protein>
<dbReference type="PRINTS" id="PR00420">
    <property type="entry name" value="RNGMNOXGNASE"/>
</dbReference>
<dbReference type="Proteomes" id="UP000813461">
    <property type="component" value="Unassembled WGS sequence"/>
</dbReference>
<dbReference type="OrthoDB" id="2096480at2759"/>